<evidence type="ECO:0000256" key="1">
    <source>
        <dbReference type="ARBA" id="ARBA00004651"/>
    </source>
</evidence>
<dbReference type="PRINTS" id="PR00119">
    <property type="entry name" value="CATATPASE"/>
</dbReference>
<dbReference type="GO" id="GO:0016887">
    <property type="term" value="F:ATP hydrolysis activity"/>
    <property type="evidence" value="ECO:0007669"/>
    <property type="project" value="InterPro"/>
</dbReference>
<evidence type="ECO:0000259" key="13">
    <source>
        <dbReference type="Pfam" id="PF00122"/>
    </source>
</evidence>
<dbReference type="PANTHER" id="PTHR43294:SF21">
    <property type="entry name" value="CATION TRANSPORTING ATPASE"/>
    <property type="match status" value="1"/>
</dbReference>
<dbReference type="InterPro" id="IPR036412">
    <property type="entry name" value="HAD-like_sf"/>
</dbReference>
<evidence type="ECO:0000313" key="16">
    <source>
        <dbReference type="Proteomes" id="UP000008544"/>
    </source>
</evidence>
<evidence type="ECO:0000256" key="4">
    <source>
        <dbReference type="ARBA" id="ARBA00022553"/>
    </source>
</evidence>
<dbReference type="GO" id="GO:0005391">
    <property type="term" value="F:P-type sodium:potassium-exchanging transporter activity"/>
    <property type="evidence" value="ECO:0007669"/>
    <property type="project" value="TreeGrafter"/>
</dbReference>
<evidence type="ECO:0000256" key="12">
    <source>
        <dbReference type="SAM" id="Phobius"/>
    </source>
</evidence>
<comment type="subcellular location">
    <subcellularLocation>
        <location evidence="1">Cell membrane</location>
        <topology evidence="1">Multi-pass membrane protein</topology>
    </subcellularLocation>
</comment>
<feature type="transmembrane region" description="Helical" evidence="12">
    <location>
        <begin position="196"/>
        <end position="219"/>
    </location>
</feature>
<dbReference type="InterPro" id="IPR001757">
    <property type="entry name" value="P_typ_ATPase"/>
</dbReference>
<name>B1I4X9_DESAP</name>
<feature type="transmembrane region" description="Helical" evidence="12">
    <location>
        <begin position="165"/>
        <end position="184"/>
    </location>
</feature>
<dbReference type="PANTHER" id="PTHR43294">
    <property type="entry name" value="SODIUM/POTASSIUM-TRANSPORTING ATPASE SUBUNIT ALPHA"/>
    <property type="match status" value="1"/>
</dbReference>
<dbReference type="InterPro" id="IPR023298">
    <property type="entry name" value="ATPase_P-typ_TM_dom_sf"/>
</dbReference>
<dbReference type="Gene3D" id="1.20.1110.10">
    <property type="entry name" value="Calcium-transporting ATPase, transmembrane domain"/>
    <property type="match status" value="1"/>
</dbReference>
<gene>
    <name evidence="15" type="ordered locus">Daud_1544</name>
</gene>
<feature type="transmembrane region" description="Helical" evidence="12">
    <location>
        <begin position="694"/>
        <end position="713"/>
    </location>
</feature>
<keyword evidence="8" id="KW-0460">Magnesium</keyword>
<dbReference type="GO" id="GO:0006883">
    <property type="term" value="P:intracellular sodium ion homeostasis"/>
    <property type="evidence" value="ECO:0007669"/>
    <property type="project" value="TreeGrafter"/>
</dbReference>
<dbReference type="InterPro" id="IPR023299">
    <property type="entry name" value="ATPase_P-typ_cyto_dom_N"/>
</dbReference>
<dbReference type="GO" id="GO:0030007">
    <property type="term" value="P:intracellular potassium ion homeostasis"/>
    <property type="evidence" value="ECO:0007669"/>
    <property type="project" value="TreeGrafter"/>
</dbReference>
<dbReference type="Gene3D" id="2.70.150.10">
    <property type="entry name" value="Calcium-transporting ATPase, cytoplasmic transduction domain A"/>
    <property type="match status" value="1"/>
</dbReference>
<dbReference type="SFLD" id="SFLDF00027">
    <property type="entry name" value="p-type_atpase"/>
    <property type="match status" value="1"/>
</dbReference>
<dbReference type="GO" id="GO:1902600">
    <property type="term" value="P:proton transmembrane transport"/>
    <property type="evidence" value="ECO:0007669"/>
    <property type="project" value="TreeGrafter"/>
</dbReference>
<evidence type="ECO:0000256" key="8">
    <source>
        <dbReference type="ARBA" id="ARBA00022842"/>
    </source>
</evidence>
<dbReference type="GO" id="GO:0005886">
    <property type="term" value="C:plasma membrane"/>
    <property type="evidence" value="ECO:0007669"/>
    <property type="project" value="UniProtKB-SubCell"/>
</dbReference>
<dbReference type="PROSITE" id="PS00154">
    <property type="entry name" value="ATPASE_E1_E2"/>
    <property type="match status" value="1"/>
</dbReference>
<accession>B1I4X9</accession>
<keyword evidence="5 12" id="KW-0812">Transmembrane</keyword>
<keyword evidence="4" id="KW-0597">Phosphoprotein</keyword>
<dbReference type="KEGG" id="dau:Daud_1544"/>
<dbReference type="GO" id="GO:0005524">
    <property type="term" value="F:ATP binding"/>
    <property type="evidence" value="ECO:0007669"/>
    <property type="project" value="UniProtKB-KW"/>
</dbReference>
<feature type="domain" description="Cation-transporting P-type ATPase C-terminal" evidence="14">
    <location>
        <begin position="641"/>
        <end position="812"/>
    </location>
</feature>
<dbReference type="SUPFAM" id="SSF81653">
    <property type="entry name" value="Calcium ATPase, transduction domain A"/>
    <property type="match status" value="1"/>
</dbReference>
<dbReference type="SUPFAM" id="SSF56784">
    <property type="entry name" value="HAD-like"/>
    <property type="match status" value="1"/>
</dbReference>
<dbReference type="SFLD" id="SFLDS00003">
    <property type="entry name" value="Haloacid_Dehalogenase"/>
    <property type="match status" value="1"/>
</dbReference>
<keyword evidence="3" id="KW-1003">Cell membrane</keyword>
<feature type="transmembrane region" description="Helical" evidence="12">
    <location>
        <begin position="617"/>
        <end position="639"/>
    </location>
</feature>
<dbReference type="SFLD" id="SFLDG00002">
    <property type="entry name" value="C1.7:_P-type_atpase_like"/>
    <property type="match status" value="1"/>
</dbReference>
<proteinExistence type="inferred from homology"/>
<feature type="transmembrane region" description="Helical" evidence="12">
    <location>
        <begin position="753"/>
        <end position="778"/>
    </location>
</feature>
<dbReference type="InterPro" id="IPR059000">
    <property type="entry name" value="ATPase_P-type_domA"/>
</dbReference>
<dbReference type="InterPro" id="IPR050510">
    <property type="entry name" value="Cation_transp_ATPase_P-type"/>
</dbReference>
<evidence type="ECO:0000256" key="5">
    <source>
        <dbReference type="ARBA" id="ARBA00022692"/>
    </source>
</evidence>
<dbReference type="InterPro" id="IPR044492">
    <property type="entry name" value="P_typ_ATPase_HD_dom"/>
</dbReference>
<dbReference type="Gene3D" id="3.40.50.1000">
    <property type="entry name" value="HAD superfamily/HAD-like"/>
    <property type="match status" value="1"/>
</dbReference>
<reference evidence="15 16" key="2">
    <citation type="journal article" date="2008" name="Science">
        <title>Environmental genomics reveals a single-species ecosystem deep within Earth.</title>
        <authorList>
            <person name="Chivian D."/>
            <person name="Brodie E.L."/>
            <person name="Alm E.J."/>
            <person name="Culley D.E."/>
            <person name="Dehal P.S."/>
            <person name="Desantis T.Z."/>
            <person name="Gihring T.M."/>
            <person name="Lapidus A."/>
            <person name="Lin L.H."/>
            <person name="Lowry S.R."/>
            <person name="Moser D.P."/>
            <person name="Richardson P.M."/>
            <person name="Southam G."/>
            <person name="Wanger G."/>
            <person name="Pratt L.M."/>
            <person name="Andersen G.L."/>
            <person name="Hazen T.C."/>
            <person name="Brockman F.J."/>
            <person name="Arkin A.P."/>
            <person name="Onstott T.C."/>
        </authorList>
    </citation>
    <scope>NUCLEOTIDE SEQUENCE [LARGE SCALE GENOMIC DNA]</scope>
    <source>
        <strain evidence="15 16">MP104C</strain>
    </source>
</reference>
<dbReference type="Gene3D" id="3.40.1110.10">
    <property type="entry name" value="Calcium-transporting ATPase, cytoplasmic domain N"/>
    <property type="match status" value="1"/>
</dbReference>
<dbReference type="EMBL" id="CP000860">
    <property type="protein sequence ID" value="ACA60047.1"/>
    <property type="molecule type" value="Genomic_DNA"/>
</dbReference>
<keyword evidence="6" id="KW-0547">Nucleotide-binding</keyword>
<sequence>MWVILAVVIVNAVIGFTQELRAEQAIRSLAALAAPRARVIRGGREVEVDGAHLVPGDIVLLASGARVPADLRLIEVNRLEIDESALTGESLGASKDVRPLAAERLALGDLKNMAFMGTLVLSGRGKGLVTGTGRATELGKISEQVRRVKPAPTPLQVQLGRFSRWLGYGILAVSGSAVLLGLALGRSVPEMLLTGIALAVGVIPEGLPVVVTITLAIGVKRMAGRNAIVRRLPAVETLGSTSVIASDKTGTLTKNEMTVQVIFVGGVTYQVSGIGFEPKGWITGPNGEPVRLKDHPALRLCLRAGLLANESRLGFEKERGWYPQGDPTEVSLIVAARKAGMDPDQETRAFAVVDQIPFESDLMYMASLCRHPRGEGKFIFVKGAPDRVLEMCTHVVTGPTGEEAPLEDRGAILEQYRALAGDGLRVLAFAYRKESAAVETLWPASVEEGLTLIGLQGMLDPPREEAFQAISQAKQAGVRVIMVTGDHQVTAVAVARRLGMVRGENVPVLTGLELEDMPDEELYHKVRYVNVFARVAPLQKLRIVQQLIKRGEVVAVTGDGVNDSPALKAAHIGVAMGKTGTDAAKETSDMIVTDDNFASIFAAVREGRVVFENIRKVTLFLLSTGLAQIILIPTALVLLMPLPLLPAQILWLNLVSNGLQDVALAFEPGEKGIINQPPRRRTEPVISRLMAERLVIIGAVIAVGTLYTFLWALNQGYSLDHARTVALTTIVLFQLFNVFNVRSEVESVFRMRLLSNPFLFFSVIASVIAQIMIIYVPAFQFVFRTAPLNAQDWVVLALVATTVIAAVEAEKALRRFVRVKRAEALARRR</sequence>
<reference evidence="16" key="1">
    <citation type="submission" date="2007-10" db="EMBL/GenBank/DDBJ databases">
        <title>Complete sequence of chromosome of Desulforudis audaxviator MP104C.</title>
        <authorList>
            <person name="Copeland A."/>
            <person name="Lucas S."/>
            <person name="Lapidus A."/>
            <person name="Barry K."/>
            <person name="Glavina del Rio T."/>
            <person name="Dalin E."/>
            <person name="Tice H."/>
            <person name="Bruce D."/>
            <person name="Pitluck S."/>
            <person name="Lowry S.R."/>
            <person name="Larimer F."/>
            <person name="Land M.L."/>
            <person name="Hauser L."/>
            <person name="Kyrpides N."/>
            <person name="Ivanova N.N."/>
            <person name="Richardson P."/>
        </authorList>
    </citation>
    <scope>NUCLEOTIDE SEQUENCE [LARGE SCALE GENOMIC DNA]</scope>
    <source>
        <strain evidence="16">MP104C</strain>
    </source>
</reference>
<dbReference type="SUPFAM" id="SSF81665">
    <property type="entry name" value="Calcium ATPase, transmembrane domain M"/>
    <property type="match status" value="1"/>
</dbReference>
<keyword evidence="7" id="KW-0067">ATP-binding</keyword>
<evidence type="ECO:0000256" key="3">
    <source>
        <dbReference type="ARBA" id="ARBA00022475"/>
    </source>
</evidence>
<feature type="domain" description="P-type ATPase A" evidence="13">
    <location>
        <begin position="32"/>
        <end position="145"/>
    </location>
</feature>
<dbReference type="GO" id="GO:0036376">
    <property type="term" value="P:sodium ion export across plasma membrane"/>
    <property type="evidence" value="ECO:0007669"/>
    <property type="project" value="TreeGrafter"/>
</dbReference>
<feature type="transmembrane region" description="Helical" evidence="12">
    <location>
        <begin position="790"/>
        <end position="809"/>
    </location>
</feature>
<dbReference type="GO" id="GO:1990573">
    <property type="term" value="P:potassium ion import across plasma membrane"/>
    <property type="evidence" value="ECO:0007669"/>
    <property type="project" value="TreeGrafter"/>
</dbReference>
<dbReference type="HOGENOM" id="CLU_002360_3_0_9"/>
<dbReference type="Pfam" id="PF00689">
    <property type="entry name" value="Cation_ATPase_C"/>
    <property type="match status" value="1"/>
</dbReference>
<evidence type="ECO:0000256" key="2">
    <source>
        <dbReference type="ARBA" id="ARBA00005675"/>
    </source>
</evidence>
<evidence type="ECO:0000256" key="7">
    <source>
        <dbReference type="ARBA" id="ARBA00022840"/>
    </source>
</evidence>
<dbReference type="Pfam" id="PF13246">
    <property type="entry name" value="Cation_ATPase"/>
    <property type="match status" value="1"/>
</dbReference>
<dbReference type="InterPro" id="IPR023214">
    <property type="entry name" value="HAD_sf"/>
</dbReference>
<dbReference type="SUPFAM" id="SSF81660">
    <property type="entry name" value="Metal cation-transporting ATPase, ATP-binding domain N"/>
    <property type="match status" value="1"/>
</dbReference>
<dbReference type="PRINTS" id="PR00120">
    <property type="entry name" value="HATPASE"/>
</dbReference>
<keyword evidence="16" id="KW-1185">Reference proteome</keyword>
<dbReference type="NCBIfam" id="TIGR01494">
    <property type="entry name" value="ATPase_P-type"/>
    <property type="match status" value="3"/>
</dbReference>
<keyword evidence="9" id="KW-1278">Translocase</keyword>
<dbReference type="InterPro" id="IPR018303">
    <property type="entry name" value="ATPase_P-typ_P_site"/>
</dbReference>
<dbReference type="AlphaFoldDB" id="B1I4X9"/>
<dbReference type="InterPro" id="IPR006068">
    <property type="entry name" value="ATPase_P-typ_cation-transptr_C"/>
</dbReference>
<comment type="similarity">
    <text evidence="2">Belongs to the cation transport ATPase (P-type) (TC 3.A.3) family. Type IIA subfamily.</text>
</comment>
<evidence type="ECO:0000259" key="14">
    <source>
        <dbReference type="Pfam" id="PF00689"/>
    </source>
</evidence>
<evidence type="ECO:0000256" key="6">
    <source>
        <dbReference type="ARBA" id="ARBA00022741"/>
    </source>
</evidence>
<feature type="transmembrane region" description="Helical" evidence="12">
    <location>
        <begin position="725"/>
        <end position="741"/>
    </location>
</feature>
<dbReference type="eggNOG" id="COG0474">
    <property type="taxonomic scope" value="Bacteria"/>
</dbReference>
<organism evidence="15 16">
    <name type="scientific">Desulforudis audaxviator (strain MP104C)</name>
    <dbReference type="NCBI Taxonomy" id="477974"/>
    <lineage>
        <taxon>Bacteria</taxon>
        <taxon>Bacillati</taxon>
        <taxon>Bacillota</taxon>
        <taxon>Clostridia</taxon>
        <taxon>Thermoanaerobacterales</taxon>
        <taxon>Candidatus Desulforudaceae</taxon>
        <taxon>Candidatus Desulforudis</taxon>
    </lineage>
</organism>
<dbReference type="InterPro" id="IPR008250">
    <property type="entry name" value="ATPase_P-typ_transduc_dom_A_sf"/>
</dbReference>
<dbReference type="Pfam" id="PF00122">
    <property type="entry name" value="E1-E2_ATPase"/>
    <property type="match status" value="1"/>
</dbReference>
<evidence type="ECO:0000256" key="9">
    <source>
        <dbReference type="ARBA" id="ARBA00022967"/>
    </source>
</evidence>
<dbReference type="Pfam" id="PF08282">
    <property type="entry name" value="Hydrolase_3"/>
    <property type="match status" value="1"/>
</dbReference>
<protein>
    <submittedName>
        <fullName evidence="15">ATPase, P-type (Transporting), HAD superfamily, subfamily IC</fullName>
    </submittedName>
</protein>
<dbReference type="Proteomes" id="UP000008544">
    <property type="component" value="Chromosome"/>
</dbReference>
<evidence type="ECO:0000313" key="15">
    <source>
        <dbReference type="EMBL" id="ACA60047.1"/>
    </source>
</evidence>
<dbReference type="FunFam" id="3.40.50.1000:FF:000083">
    <property type="entry name" value="Sodium/potassium-transporting ATPase subunit alpha"/>
    <property type="match status" value="1"/>
</dbReference>
<evidence type="ECO:0000256" key="10">
    <source>
        <dbReference type="ARBA" id="ARBA00022989"/>
    </source>
</evidence>
<dbReference type="FunFam" id="2.70.150.10:FF:000160">
    <property type="entry name" value="Sarcoplasmic/endoplasmic reticulum calcium ATPase 1"/>
    <property type="match status" value="1"/>
</dbReference>
<keyword evidence="10 12" id="KW-1133">Transmembrane helix</keyword>
<keyword evidence="11 12" id="KW-0472">Membrane</keyword>
<evidence type="ECO:0000256" key="11">
    <source>
        <dbReference type="ARBA" id="ARBA00023136"/>
    </source>
</evidence>